<protein>
    <recommendedName>
        <fullName evidence="1">Phosphoribulokinase/uridine kinase domain-containing protein</fullName>
    </recommendedName>
</protein>
<dbReference type="STRING" id="1802274.A3J58_01860"/>
<accession>A0A1G2KV97</accession>
<dbReference type="SUPFAM" id="SSF52540">
    <property type="entry name" value="P-loop containing nucleoside triphosphate hydrolases"/>
    <property type="match status" value="1"/>
</dbReference>
<dbReference type="GO" id="GO:0016301">
    <property type="term" value="F:kinase activity"/>
    <property type="evidence" value="ECO:0007669"/>
    <property type="project" value="InterPro"/>
</dbReference>
<dbReference type="Proteomes" id="UP000178510">
    <property type="component" value="Unassembled WGS sequence"/>
</dbReference>
<proteinExistence type="predicted"/>
<comment type="caution">
    <text evidence="2">The sequence shown here is derived from an EMBL/GenBank/DDBJ whole genome shotgun (WGS) entry which is preliminary data.</text>
</comment>
<evidence type="ECO:0000313" key="2">
    <source>
        <dbReference type="EMBL" id="OHA02339.1"/>
    </source>
</evidence>
<name>A0A1G2KV97_9BACT</name>
<reference evidence="2 3" key="1">
    <citation type="journal article" date="2016" name="Nat. Commun.">
        <title>Thousands of microbial genomes shed light on interconnected biogeochemical processes in an aquifer system.</title>
        <authorList>
            <person name="Anantharaman K."/>
            <person name="Brown C.T."/>
            <person name="Hug L.A."/>
            <person name="Sharon I."/>
            <person name="Castelle C.J."/>
            <person name="Probst A.J."/>
            <person name="Thomas B.C."/>
            <person name="Singh A."/>
            <person name="Wilkins M.J."/>
            <person name="Karaoz U."/>
            <person name="Brodie E.L."/>
            <person name="Williams K.H."/>
            <person name="Hubbard S.S."/>
            <person name="Banfield J.F."/>
        </authorList>
    </citation>
    <scope>NUCLEOTIDE SEQUENCE [LARGE SCALE GENOMIC DNA]</scope>
</reference>
<dbReference type="InterPro" id="IPR006083">
    <property type="entry name" value="PRK/URK"/>
</dbReference>
<sequence>MTIVYSTLPSALASVKNGIAVIGITGRAGAGKTSKVAPGIATIANEMGLWSATLSLDAFFILSSEERAEWLAEGIRLGPEEAARRRDQMTWWNFERLEEVLQTLKCGHPVHLRNVYNRADRGRLTGEINLIPPKGKPGVLSLEGVAIVHLKSMDRLFYVHAPSDVRFARLCKRDIYRAPEEMRTRFQLTEEFESKYFSQHKNRLHHWIDNSSHNGDHNDLSIYTGMDGIL</sequence>
<feature type="domain" description="Phosphoribulokinase/uridine kinase" evidence="1">
    <location>
        <begin position="21"/>
        <end position="176"/>
    </location>
</feature>
<dbReference type="AlphaFoldDB" id="A0A1G2KV97"/>
<organism evidence="2 3">
    <name type="scientific">Candidatus Sungbacteria bacterium RIFCSPHIGHO2_02_FULL_52_23</name>
    <dbReference type="NCBI Taxonomy" id="1802274"/>
    <lineage>
        <taxon>Bacteria</taxon>
        <taxon>Candidatus Sungiibacteriota</taxon>
    </lineage>
</organism>
<gene>
    <name evidence="2" type="ORF">A3J58_01860</name>
</gene>
<dbReference type="GO" id="GO:0005524">
    <property type="term" value="F:ATP binding"/>
    <property type="evidence" value="ECO:0007669"/>
    <property type="project" value="InterPro"/>
</dbReference>
<evidence type="ECO:0000313" key="3">
    <source>
        <dbReference type="Proteomes" id="UP000178510"/>
    </source>
</evidence>
<dbReference type="EMBL" id="MHQM01000050">
    <property type="protein sequence ID" value="OHA02339.1"/>
    <property type="molecule type" value="Genomic_DNA"/>
</dbReference>
<dbReference type="InterPro" id="IPR027417">
    <property type="entry name" value="P-loop_NTPase"/>
</dbReference>
<evidence type="ECO:0000259" key="1">
    <source>
        <dbReference type="Pfam" id="PF00485"/>
    </source>
</evidence>
<dbReference type="Gene3D" id="3.40.50.300">
    <property type="entry name" value="P-loop containing nucleotide triphosphate hydrolases"/>
    <property type="match status" value="1"/>
</dbReference>
<dbReference type="Pfam" id="PF00485">
    <property type="entry name" value="PRK"/>
    <property type="match status" value="1"/>
</dbReference>